<protein>
    <recommendedName>
        <fullName evidence="1">Haem-binding domain-containing protein</fullName>
    </recommendedName>
</protein>
<dbReference type="HOGENOM" id="CLU_2600494_0_0_10"/>
<dbReference type="InterPro" id="IPR025992">
    <property type="entry name" value="Haem-bd"/>
</dbReference>
<evidence type="ECO:0000313" key="2">
    <source>
        <dbReference type="EMBL" id="AIL45300.1"/>
    </source>
</evidence>
<dbReference type="EMBL" id="CP007547">
    <property type="protein sequence ID" value="AIL45300.1"/>
    <property type="molecule type" value="Genomic_DNA"/>
</dbReference>
<evidence type="ECO:0000259" key="1">
    <source>
        <dbReference type="SMART" id="SM01235"/>
    </source>
</evidence>
<proteinExistence type="predicted"/>
<accession>A0A077EIB5</accession>
<reference evidence="2" key="1">
    <citation type="journal article" date="2013" name="Lancet">
        <title>First case of E anophelis outbreak in an intensive-care unit.</title>
        <authorList>
            <person name="Teo J."/>
            <person name="Tan S.Y."/>
            <person name="Tay M."/>
            <person name="Ding Y."/>
            <person name="Kjelleberg S."/>
            <person name="Givskov M."/>
            <person name="Lin R.T."/>
            <person name="Yang L."/>
        </authorList>
    </citation>
    <scope>NUCLEOTIDE SEQUENCE [LARGE SCALE GENOMIC DNA]</scope>
    <source>
        <strain evidence="2">NUHP1</strain>
    </source>
</reference>
<dbReference type="SMART" id="SM01235">
    <property type="entry name" value="Haem_bd"/>
    <property type="match status" value="1"/>
</dbReference>
<dbReference type="Pfam" id="PF14376">
    <property type="entry name" value="Haem_bd"/>
    <property type="match status" value="1"/>
</dbReference>
<reference evidence="2" key="2">
    <citation type="journal article" date="2015" name="Genome Biol. Evol.">
        <title>Complete Genome Sequence and Transcriptomic Analysis of the Novel Pathogen Elizabethkingia anophelis in Response to Oxidative Stress.</title>
        <authorList>
            <person name="Li Y."/>
            <person name="Liu Y."/>
            <person name="Chew S.C."/>
            <person name="Tay M."/>
            <person name="Salido M.M."/>
            <person name="Teo J."/>
            <person name="Lauro F.M."/>
            <person name="Givskov M."/>
            <person name="Yang L."/>
        </authorList>
    </citation>
    <scope>NUCLEOTIDE SEQUENCE</scope>
    <source>
        <strain evidence="2">NUHP1</strain>
    </source>
</reference>
<sequence length="79" mass="9234">MGWFMADHIKNGKDKLNFDELSTYGPRKTNSKITQIIHQIQEQKMPLKSYTAIHSDAQLNQNERQILINFFNSKLNTNP</sequence>
<evidence type="ECO:0000313" key="3">
    <source>
        <dbReference type="Proteomes" id="UP000028933"/>
    </source>
</evidence>
<dbReference type="KEGG" id="eao:BD94_1525"/>
<dbReference type="STRING" id="1338011.BD94_1525"/>
<organism evidence="2 3">
    <name type="scientific">Elizabethkingia anophelis NUHP1</name>
    <dbReference type="NCBI Taxonomy" id="1338011"/>
    <lineage>
        <taxon>Bacteria</taxon>
        <taxon>Pseudomonadati</taxon>
        <taxon>Bacteroidota</taxon>
        <taxon>Flavobacteriia</taxon>
        <taxon>Flavobacteriales</taxon>
        <taxon>Weeksellaceae</taxon>
        <taxon>Elizabethkingia</taxon>
    </lineage>
</organism>
<dbReference type="AlphaFoldDB" id="A0A077EIB5"/>
<gene>
    <name evidence="2" type="ORF">BD94_1525</name>
</gene>
<feature type="domain" description="Haem-binding" evidence="1">
    <location>
        <begin position="1"/>
        <end position="75"/>
    </location>
</feature>
<name>A0A077EIB5_9FLAO</name>
<dbReference type="Proteomes" id="UP000028933">
    <property type="component" value="Chromosome"/>
</dbReference>